<sequence length="408" mass="45174">MSETAQTSAAPFAARTVAILIAVAVFSFGAIMVLAGWSPELRDRDRAGDHPFSTSAIGYNGIVQLLEAQGYPVEISRFKSNLNGHYGLMVLTLSTRGMHNSLEDYELQDDTLIVLPKWSGMIDWTNPSRLKDTDLASEESIASTLEALGIDAEVKRTDVPELISTPFGRLALKPDLQLQLLKSDDLTPIVQTRDGALLSQVSGRSIYILADPDLINTFGLAERENARFAMQMINFMRYSDDEPIIFDATLHGFTRSENLLQMMFDIPFLGVTLVALAAALLLGWAASIRFGPPARETRAIALGKQALADNSAGLVSMARRETRMAPGYLSLIRRRLARQIGAPRNLTEAQLSELFDRLGPENISGKTFSQIEAGLRAPAASREDLMHKARDLWRWRRDILRRSMNDPK</sequence>
<keyword evidence="4" id="KW-1185">Reference proteome</keyword>
<organism evidence="3 4">
    <name type="scientific">Hyphomonas adhaerens MHS-3</name>
    <dbReference type="NCBI Taxonomy" id="1280949"/>
    <lineage>
        <taxon>Bacteria</taxon>
        <taxon>Pseudomonadati</taxon>
        <taxon>Pseudomonadota</taxon>
        <taxon>Alphaproteobacteria</taxon>
        <taxon>Hyphomonadales</taxon>
        <taxon>Hyphomonadaceae</taxon>
        <taxon>Hyphomonas</taxon>
    </lineage>
</organism>
<feature type="transmembrane region" description="Helical" evidence="1">
    <location>
        <begin position="12"/>
        <end position="37"/>
    </location>
</feature>
<dbReference type="OrthoDB" id="7198805at2"/>
<dbReference type="RefSeq" id="WP_051596165.1">
    <property type="nucleotide sequence ID" value="NZ_ARYH01000001.1"/>
</dbReference>
<dbReference type="AlphaFoldDB" id="A0A069E9P5"/>
<feature type="domain" description="DUF4350" evidence="2">
    <location>
        <begin position="51"/>
        <end position="233"/>
    </location>
</feature>
<dbReference type="PATRIC" id="fig|1280949.3.peg.2283"/>
<dbReference type="STRING" id="1280949.HAD_11160"/>
<name>A0A069E9P5_9PROT</name>
<evidence type="ECO:0000313" key="4">
    <source>
        <dbReference type="Proteomes" id="UP000027446"/>
    </source>
</evidence>
<reference evidence="3 4" key="1">
    <citation type="journal article" date="2014" name="Antonie Van Leeuwenhoek">
        <title>Hyphomonas beringensis sp. nov. and Hyphomonas chukchiensis sp. nov., isolated from surface seawater of the Bering Sea and Chukchi Sea.</title>
        <authorList>
            <person name="Li C."/>
            <person name="Lai Q."/>
            <person name="Li G."/>
            <person name="Dong C."/>
            <person name="Wang J."/>
            <person name="Liao Y."/>
            <person name="Shao Z."/>
        </authorList>
    </citation>
    <scope>NUCLEOTIDE SEQUENCE [LARGE SCALE GENOMIC DNA]</scope>
    <source>
        <strain evidence="3 4">MHS-3</strain>
    </source>
</reference>
<keyword evidence="1" id="KW-0472">Membrane</keyword>
<dbReference type="InterPro" id="IPR025646">
    <property type="entry name" value="DUF4350"/>
</dbReference>
<proteinExistence type="predicted"/>
<keyword evidence="1" id="KW-1133">Transmembrane helix</keyword>
<dbReference type="Proteomes" id="UP000027446">
    <property type="component" value="Unassembled WGS sequence"/>
</dbReference>
<gene>
    <name evidence="3" type="ORF">HAD_11160</name>
</gene>
<dbReference type="Pfam" id="PF14258">
    <property type="entry name" value="DUF4350"/>
    <property type="match status" value="1"/>
</dbReference>
<comment type="caution">
    <text evidence="3">The sequence shown here is derived from an EMBL/GenBank/DDBJ whole genome shotgun (WGS) entry which is preliminary data.</text>
</comment>
<dbReference type="EMBL" id="ARYH01000001">
    <property type="protein sequence ID" value="KCZ86241.1"/>
    <property type="molecule type" value="Genomic_DNA"/>
</dbReference>
<feature type="transmembrane region" description="Helical" evidence="1">
    <location>
        <begin position="266"/>
        <end position="286"/>
    </location>
</feature>
<evidence type="ECO:0000256" key="1">
    <source>
        <dbReference type="SAM" id="Phobius"/>
    </source>
</evidence>
<accession>A0A069E9P5</accession>
<protein>
    <recommendedName>
        <fullName evidence="2">DUF4350 domain-containing protein</fullName>
    </recommendedName>
</protein>
<evidence type="ECO:0000313" key="3">
    <source>
        <dbReference type="EMBL" id="KCZ86241.1"/>
    </source>
</evidence>
<evidence type="ECO:0000259" key="2">
    <source>
        <dbReference type="Pfam" id="PF14258"/>
    </source>
</evidence>
<dbReference type="eggNOG" id="ENOG502ZSFJ">
    <property type="taxonomic scope" value="Bacteria"/>
</dbReference>
<keyword evidence="1" id="KW-0812">Transmembrane</keyword>